<keyword evidence="6" id="KW-0808">Transferase</keyword>
<keyword evidence="10" id="KW-0133">Cell shape</keyword>
<evidence type="ECO:0000256" key="9">
    <source>
        <dbReference type="ARBA" id="ARBA00022842"/>
    </source>
</evidence>
<evidence type="ECO:0000256" key="8">
    <source>
        <dbReference type="ARBA" id="ARBA00022723"/>
    </source>
</evidence>
<evidence type="ECO:0000313" key="18">
    <source>
        <dbReference type="Proteomes" id="UP000824002"/>
    </source>
</evidence>
<dbReference type="AlphaFoldDB" id="A0A9D1FNM2"/>
<dbReference type="GO" id="GO:0009252">
    <property type="term" value="P:peptidoglycan biosynthetic process"/>
    <property type="evidence" value="ECO:0007669"/>
    <property type="project" value="UniProtKB-KW"/>
</dbReference>
<reference evidence="17" key="1">
    <citation type="submission" date="2020-10" db="EMBL/GenBank/DDBJ databases">
        <authorList>
            <person name="Gilroy R."/>
        </authorList>
    </citation>
    <scope>NUCLEOTIDE SEQUENCE</scope>
    <source>
        <strain evidence="17">CHK199-13235</strain>
    </source>
</reference>
<keyword evidence="9" id="KW-0460">Magnesium</keyword>
<evidence type="ECO:0000256" key="12">
    <source>
        <dbReference type="ARBA" id="ARBA00023315"/>
    </source>
</evidence>
<evidence type="ECO:0000256" key="5">
    <source>
        <dbReference type="ARBA" id="ARBA00022490"/>
    </source>
</evidence>
<keyword evidence="11" id="KW-0573">Peptidoglycan synthesis</keyword>
<accession>A0A9D1FNM2</accession>
<protein>
    <submittedName>
        <fullName evidence="17">UDP-N-acetylglucosamine diphosphorylase</fullName>
    </submittedName>
</protein>
<keyword evidence="12" id="KW-0012">Acyltransferase</keyword>
<dbReference type="GO" id="GO:0003977">
    <property type="term" value="F:UDP-N-acetylglucosamine diphosphorylase activity"/>
    <property type="evidence" value="ECO:0007669"/>
    <property type="project" value="UniProtKB-EC"/>
</dbReference>
<comment type="catalytic activity">
    <reaction evidence="15">
        <text>N-acetyl-alpha-D-glucosamine 1-phosphate + UTP + H(+) = UDP-N-acetyl-alpha-D-glucosamine + diphosphate</text>
        <dbReference type="Rhea" id="RHEA:13509"/>
        <dbReference type="ChEBI" id="CHEBI:15378"/>
        <dbReference type="ChEBI" id="CHEBI:33019"/>
        <dbReference type="ChEBI" id="CHEBI:46398"/>
        <dbReference type="ChEBI" id="CHEBI:57705"/>
        <dbReference type="ChEBI" id="CHEBI:57776"/>
        <dbReference type="EC" id="2.7.7.23"/>
    </reaction>
</comment>
<dbReference type="CDD" id="cd03353">
    <property type="entry name" value="LbH_GlmU_C"/>
    <property type="match status" value="1"/>
</dbReference>
<comment type="subcellular location">
    <subcellularLocation>
        <location evidence="2">Cytoplasm</location>
    </subcellularLocation>
</comment>
<dbReference type="GO" id="GO:0071555">
    <property type="term" value="P:cell wall organization"/>
    <property type="evidence" value="ECO:0007669"/>
    <property type="project" value="UniProtKB-KW"/>
</dbReference>
<comment type="cofactor">
    <cofactor evidence="1">
        <name>Mg(2+)</name>
        <dbReference type="ChEBI" id="CHEBI:18420"/>
    </cofactor>
</comment>
<evidence type="ECO:0000256" key="10">
    <source>
        <dbReference type="ARBA" id="ARBA00022960"/>
    </source>
</evidence>
<comment type="caution">
    <text evidence="17">The sequence shown here is derived from an EMBL/GenBank/DDBJ whole genome shotgun (WGS) entry which is preliminary data.</text>
</comment>
<dbReference type="InterPro" id="IPR050065">
    <property type="entry name" value="GlmU-like"/>
</dbReference>
<dbReference type="GO" id="GO:0005737">
    <property type="term" value="C:cytoplasm"/>
    <property type="evidence" value="ECO:0007669"/>
    <property type="project" value="UniProtKB-SubCell"/>
</dbReference>
<evidence type="ECO:0000256" key="11">
    <source>
        <dbReference type="ARBA" id="ARBA00022984"/>
    </source>
</evidence>
<dbReference type="InterPro" id="IPR011004">
    <property type="entry name" value="Trimer_LpxA-like_sf"/>
</dbReference>
<dbReference type="Pfam" id="PF00132">
    <property type="entry name" value="Hexapep"/>
    <property type="match status" value="2"/>
</dbReference>
<evidence type="ECO:0000256" key="6">
    <source>
        <dbReference type="ARBA" id="ARBA00022679"/>
    </source>
</evidence>
<evidence type="ECO:0000256" key="7">
    <source>
        <dbReference type="ARBA" id="ARBA00022695"/>
    </source>
</evidence>
<evidence type="ECO:0000256" key="13">
    <source>
        <dbReference type="ARBA" id="ARBA00023316"/>
    </source>
</evidence>
<dbReference type="GO" id="GO:0019134">
    <property type="term" value="F:glucosamine-1-phosphate N-acetyltransferase activity"/>
    <property type="evidence" value="ECO:0007669"/>
    <property type="project" value="UniProtKB-EC"/>
</dbReference>
<evidence type="ECO:0000256" key="1">
    <source>
        <dbReference type="ARBA" id="ARBA00001946"/>
    </source>
</evidence>
<organism evidence="17 18">
    <name type="scientific">Candidatus Merdivicinus excrementipullorum</name>
    <dbReference type="NCBI Taxonomy" id="2840867"/>
    <lineage>
        <taxon>Bacteria</taxon>
        <taxon>Bacillati</taxon>
        <taxon>Bacillota</taxon>
        <taxon>Clostridia</taxon>
        <taxon>Eubacteriales</taxon>
        <taxon>Oscillospiraceae</taxon>
        <taxon>Oscillospiraceae incertae sedis</taxon>
        <taxon>Candidatus Merdivicinus</taxon>
    </lineage>
</organism>
<comment type="similarity">
    <text evidence="3">In the C-terminal section; belongs to the transferase hexapeptide repeat family.</text>
</comment>
<comment type="function">
    <text evidence="16">Catalyzes the last two sequential reactions in the de novo biosynthetic pathway for UDP-N-acetylglucosamine (UDP-GlcNAc). The C-terminal domain catalyzes the transfer of acetyl group from acetyl coenzyme A to glucosamine-1-phosphate (GlcN-1-P) to produce N-acetylglucosamine-1-phosphate (GlcNAc-1-P), which is converted into UDP-GlcNAc by the transfer of uridine 5-monophosphate (from uridine 5-triphosphate), a reaction catalyzed by the N-terminal domain.</text>
</comment>
<dbReference type="GO" id="GO:0008360">
    <property type="term" value="P:regulation of cell shape"/>
    <property type="evidence" value="ECO:0007669"/>
    <property type="project" value="UniProtKB-KW"/>
</dbReference>
<name>A0A9D1FNM2_9FIRM</name>
<reference evidence="17" key="2">
    <citation type="journal article" date="2021" name="PeerJ">
        <title>Extensive microbial diversity within the chicken gut microbiome revealed by metagenomics and culture.</title>
        <authorList>
            <person name="Gilroy R."/>
            <person name="Ravi A."/>
            <person name="Getino M."/>
            <person name="Pursley I."/>
            <person name="Horton D.L."/>
            <person name="Alikhan N.F."/>
            <person name="Baker D."/>
            <person name="Gharbi K."/>
            <person name="Hall N."/>
            <person name="Watson M."/>
            <person name="Adriaenssens E.M."/>
            <person name="Foster-Nyarko E."/>
            <person name="Jarju S."/>
            <person name="Secka A."/>
            <person name="Antonio M."/>
            <person name="Oren A."/>
            <person name="Chaudhuri R.R."/>
            <person name="La Ragione R."/>
            <person name="Hildebrand F."/>
            <person name="Pallen M.J."/>
        </authorList>
    </citation>
    <scope>NUCLEOTIDE SEQUENCE</scope>
    <source>
        <strain evidence="17">CHK199-13235</strain>
    </source>
</reference>
<keyword evidence="8" id="KW-0479">Metal-binding</keyword>
<dbReference type="GO" id="GO:0006048">
    <property type="term" value="P:UDP-N-acetylglucosamine biosynthetic process"/>
    <property type="evidence" value="ECO:0007669"/>
    <property type="project" value="InterPro"/>
</dbReference>
<evidence type="ECO:0000256" key="14">
    <source>
        <dbReference type="ARBA" id="ARBA00048247"/>
    </source>
</evidence>
<proteinExistence type="inferred from homology"/>
<dbReference type="Proteomes" id="UP000824002">
    <property type="component" value="Unassembled WGS sequence"/>
</dbReference>
<sequence length="231" mass="24637">MNSLAEMEKARLAVLQKHLENGVIFECADGIVIEESVKIGKGTRISPNVTLRGETVIGENCVITGGSVIVDSVIGNRSTINASQCYQSRVGEEVSVGPFSHLRPNSVLDDHVHVGDFVEIKNSNIGVGTAVAHLTYIGDSDVGRNVNFGCGCVTVNYDGVKKCRCKIGDNAFIGCNTNMIAPVEIGDNTFIAAGSTITNEVPDGDFAIARARQVNKPGLGAEKLRDRKLKY</sequence>
<evidence type="ECO:0000256" key="3">
    <source>
        <dbReference type="ARBA" id="ARBA00007707"/>
    </source>
</evidence>
<keyword evidence="13" id="KW-0961">Cell wall biogenesis/degradation</keyword>
<keyword evidence="7" id="KW-0548">Nucleotidyltransferase</keyword>
<evidence type="ECO:0000313" key="17">
    <source>
        <dbReference type="EMBL" id="HIS76495.1"/>
    </source>
</evidence>
<dbReference type="EMBL" id="DVJP01000043">
    <property type="protein sequence ID" value="HIS76495.1"/>
    <property type="molecule type" value="Genomic_DNA"/>
</dbReference>
<evidence type="ECO:0000256" key="4">
    <source>
        <dbReference type="ARBA" id="ARBA00007947"/>
    </source>
</evidence>
<gene>
    <name evidence="17" type="ORF">IAB51_06745</name>
</gene>
<dbReference type="GO" id="GO:0046872">
    <property type="term" value="F:metal ion binding"/>
    <property type="evidence" value="ECO:0007669"/>
    <property type="project" value="UniProtKB-KW"/>
</dbReference>
<dbReference type="InterPro" id="IPR001451">
    <property type="entry name" value="Hexapep"/>
</dbReference>
<evidence type="ECO:0000256" key="16">
    <source>
        <dbReference type="ARBA" id="ARBA00049628"/>
    </source>
</evidence>
<keyword evidence="5" id="KW-0963">Cytoplasm</keyword>
<dbReference type="Gene3D" id="2.160.10.10">
    <property type="entry name" value="Hexapeptide repeat proteins"/>
    <property type="match status" value="1"/>
</dbReference>
<dbReference type="PANTHER" id="PTHR43584:SF3">
    <property type="entry name" value="BIFUNCTIONAL PROTEIN GLMU"/>
    <property type="match status" value="1"/>
</dbReference>
<comment type="similarity">
    <text evidence="4">In the N-terminal section; belongs to the N-acetylglucosamine-1-phosphate uridyltransferase family.</text>
</comment>
<dbReference type="PANTHER" id="PTHR43584">
    <property type="entry name" value="NUCLEOTIDYL TRANSFERASE"/>
    <property type="match status" value="1"/>
</dbReference>
<evidence type="ECO:0000256" key="2">
    <source>
        <dbReference type="ARBA" id="ARBA00004496"/>
    </source>
</evidence>
<evidence type="ECO:0000256" key="15">
    <source>
        <dbReference type="ARBA" id="ARBA00048493"/>
    </source>
</evidence>
<comment type="catalytic activity">
    <reaction evidence="14">
        <text>alpha-D-glucosamine 1-phosphate + acetyl-CoA = N-acetyl-alpha-D-glucosamine 1-phosphate + CoA + H(+)</text>
        <dbReference type="Rhea" id="RHEA:13725"/>
        <dbReference type="ChEBI" id="CHEBI:15378"/>
        <dbReference type="ChEBI" id="CHEBI:57287"/>
        <dbReference type="ChEBI" id="CHEBI:57288"/>
        <dbReference type="ChEBI" id="CHEBI:57776"/>
        <dbReference type="ChEBI" id="CHEBI:58516"/>
        <dbReference type="EC" id="2.3.1.157"/>
    </reaction>
</comment>
<dbReference type="SUPFAM" id="SSF51161">
    <property type="entry name" value="Trimeric LpxA-like enzymes"/>
    <property type="match status" value="1"/>
</dbReference>
<dbReference type="InterPro" id="IPR038009">
    <property type="entry name" value="GlmU_C_LbH"/>
</dbReference>